<evidence type="ECO:0000313" key="3">
    <source>
        <dbReference type="Proteomes" id="UP000828251"/>
    </source>
</evidence>
<reference evidence="2 3" key="1">
    <citation type="journal article" date="2021" name="Plant Biotechnol. J.">
        <title>Multi-omics assisted identification of the key and species-specific regulatory components of drought-tolerant mechanisms in Gossypium stocksii.</title>
        <authorList>
            <person name="Yu D."/>
            <person name="Ke L."/>
            <person name="Zhang D."/>
            <person name="Wu Y."/>
            <person name="Sun Y."/>
            <person name="Mei J."/>
            <person name="Sun J."/>
            <person name="Sun Y."/>
        </authorList>
    </citation>
    <scope>NUCLEOTIDE SEQUENCE [LARGE SCALE GENOMIC DNA]</scope>
    <source>
        <strain evidence="3">cv. E1</strain>
        <tissue evidence="2">Leaf</tissue>
    </source>
</reference>
<protein>
    <submittedName>
        <fullName evidence="2">Uncharacterized protein</fullName>
    </submittedName>
</protein>
<evidence type="ECO:0000256" key="1">
    <source>
        <dbReference type="SAM" id="MobiDB-lite"/>
    </source>
</evidence>
<sequence>MEFSKIEVEEDLKEDTDEGGDNDDNEEDEDEEEETPIMPLNYEQAFQPVAHRRRAW</sequence>
<evidence type="ECO:0000313" key="2">
    <source>
        <dbReference type="EMBL" id="KAH1130151.1"/>
    </source>
</evidence>
<dbReference type="AlphaFoldDB" id="A0A9D3WJP3"/>
<feature type="region of interest" description="Disordered" evidence="1">
    <location>
        <begin position="1"/>
        <end position="56"/>
    </location>
</feature>
<name>A0A9D3WJP3_9ROSI</name>
<organism evidence="2 3">
    <name type="scientific">Gossypium stocksii</name>
    <dbReference type="NCBI Taxonomy" id="47602"/>
    <lineage>
        <taxon>Eukaryota</taxon>
        <taxon>Viridiplantae</taxon>
        <taxon>Streptophyta</taxon>
        <taxon>Embryophyta</taxon>
        <taxon>Tracheophyta</taxon>
        <taxon>Spermatophyta</taxon>
        <taxon>Magnoliopsida</taxon>
        <taxon>eudicotyledons</taxon>
        <taxon>Gunneridae</taxon>
        <taxon>Pentapetalae</taxon>
        <taxon>rosids</taxon>
        <taxon>malvids</taxon>
        <taxon>Malvales</taxon>
        <taxon>Malvaceae</taxon>
        <taxon>Malvoideae</taxon>
        <taxon>Gossypium</taxon>
    </lineage>
</organism>
<proteinExistence type="predicted"/>
<comment type="caution">
    <text evidence="2">The sequence shown here is derived from an EMBL/GenBank/DDBJ whole genome shotgun (WGS) entry which is preliminary data.</text>
</comment>
<keyword evidence="3" id="KW-1185">Reference proteome</keyword>
<accession>A0A9D3WJP3</accession>
<dbReference type="Proteomes" id="UP000828251">
    <property type="component" value="Unassembled WGS sequence"/>
</dbReference>
<feature type="compositionally biased region" description="Acidic residues" evidence="1">
    <location>
        <begin position="8"/>
        <end position="35"/>
    </location>
</feature>
<dbReference type="EMBL" id="JAIQCV010000001">
    <property type="protein sequence ID" value="KAH1130151.1"/>
    <property type="molecule type" value="Genomic_DNA"/>
</dbReference>
<gene>
    <name evidence="2" type="ORF">J1N35_001529</name>
</gene>